<evidence type="ECO:0000256" key="1">
    <source>
        <dbReference type="ARBA" id="ARBA00001526"/>
    </source>
</evidence>
<reference evidence="6 7" key="1">
    <citation type="submission" date="2016-10" db="EMBL/GenBank/DDBJ databases">
        <authorList>
            <person name="de Groot N.N."/>
        </authorList>
    </citation>
    <scope>NUCLEOTIDE SEQUENCE [LARGE SCALE GENOMIC DNA]</scope>
    <source>
        <strain evidence="6 7">CGMCC 1.9156</strain>
    </source>
</reference>
<dbReference type="PANTHER" id="PTHR35333">
    <property type="entry name" value="BETA-LACTAMASE"/>
    <property type="match status" value="1"/>
</dbReference>
<protein>
    <recommendedName>
        <fullName evidence="3">beta-lactamase</fullName>
        <ecNumber evidence="3">3.5.2.6</ecNumber>
    </recommendedName>
</protein>
<dbReference type="GO" id="GO:0046677">
    <property type="term" value="P:response to antibiotic"/>
    <property type="evidence" value="ECO:0007669"/>
    <property type="project" value="InterPro"/>
</dbReference>
<dbReference type="EC" id="3.5.2.6" evidence="3"/>
<dbReference type="Proteomes" id="UP000198964">
    <property type="component" value="Unassembled WGS sequence"/>
</dbReference>
<name>A0A1I2JJ26_9BACT</name>
<keyword evidence="4" id="KW-0732">Signal</keyword>
<comment type="catalytic activity">
    <reaction evidence="1">
        <text>a beta-lactam + H2O = a substituted beta-amino acid</text>
        <dbReference type="Rhea" id="RHEA:20401"/>
        <dbReference type="ChEBI" id="CHEBI:15377"/>
        <dbReference type="ChEBI" id="CHEBI:35627"/>
        <dbReference type="ChEBI" id="CHEBI:140347"/>
        <dbReference type="EC" id="3.5.2.6"/>
    </reaction>
</comment>
<evidence type="ECO:0000256" key="2">
    <source>
        <dbReference type="ARBA" id="ARBA00009009"/>
    </source>
</evidence>
<dbReference type="Gene3D" id="3.40.710.10">
    <property type="entry name" value="DD-peptidase/beta-lactamase superfamily"/>
    <property type="match status" value="1"/>
</dbReference>
<evidence type="ECO:0000313" key="7">
    <source>
        <dbReference type="Proteomes" id="UP000198964"/>
    </source>
</evidence>
<dbReference type="Pfam" id="PF13354">
    <property type="entry name" value="Beta-lactamase2"/>
    <property type="match status" value="1"/>
</dbReference>
<dbReference type="STRING" id="655355.SAMN05216283_108149"/>
<dbReference type="EMBL" id="FONW01000008">
    <property type="protein sequence ID" value="SFF52691.1"/>
    <property type="molecule type" value="Genomic_DNA"/>
</dbReference>
<dbReference type="PRINTS" id="PR00118">
    <property type="entry name" value="BLACTAMASEA"/>
</dbReference>
<comment type="similarity">
    <text evidence="2">Belongs to the class-A beta-lactamase family.</text>
</comment>
<dbReference type="InterPro" id="IPR000871">
    <property type="entry name" value="Beta-lactam_class-A"/>
</dbReference>
<accession>A0A1I2JJ26</accession>
<sequence length="304" mass="34333">MTPKTVFFSLFFSFASIFSQAQTIEPLRDEINQILKDKSATVAVAIEGTAMHDTLSINADRHMPMQSVFKFHLALAVLEQIDQGKFSLDHQLSFDKNKVDRYQHLYSPLREKYPQGANVSVAELLKYTVSLSDNLGCDLLFQLVGGPEVVQSYLHQIGIKDIAIVYNELLMQSDWSHQYQNWTTAHATNQLLQLFFENRSQLLSTENHQFLLDILKGTTTGKKSIRGLLPKDAVVAHKTGHSGKNEQGLTGALNDIGIVFLPNGSYFYLSILVSDSMEDNKTNQQLIAQISKLAWDYFLNKEEQ</sequence>
<dbReference type="GO" id="GO:0030655">
    <property type="term" value="P:beta-lactam antibiotic catabolic process"/>
    <property type="evidence" value="ECO:0007669"/>
    <property type="project" value="InterPro"/>
</dbReference>
<dbReference type="GO" id="GO:0008800">
    <property type="term" value="F:beta-lactamase activity"/>
    <property type="evidence" value="ECO:0007669"/>
    <property type="project" value="UniProtKB-EC"/>
</dbReference>
<feature type="domain" description="Beta-lactamase class A catalytic" evidence="5">
    <location>
        <begin position="52"/>
        <end position="273"/>
    </location>
</feature>
<feature type="chain" id="PRO_5011629793" description="beta-lactamase" evidence="4">
    <location>
        <begin position="22"/>
        <end position="304"/>
    </location>
</feature>
<dbReference type="InterPro" id="IPR012338">
    <property type="entry name" value="Beta-lactam/transpept-like"/>
</dbReference>
<evidence type="ECO:0000259" key="5">
    <source>
        <dbReference type="Pfam" id="PF13354"/>
    </source>
</evidence>
<dbReference type="RefSeq" id="WP_093920657.1">
    <property type="nucleotide sequence ID" value="NZ_FONW01000008.1"/>
</dbReference>
<evidence type="ECO:0000256" key="3">
    <source>
        <dbReference type="ARBA" id="ARBA00012865"/>
    </source>
</evidence>
<evidence type="ECO:0000256" key="4">
    <source>
        <dbReference type="SAM" id="SignalP"/>
    </source>
</evidence>
<feature type="signal peptide" evidence="4">
    <location>
        <begin position="1"/>
        <end position="21"/>
    </location>
</feature>
<dbReference type="InterPro" id="IPR045155">
    <property type="entry name" value="Beta-lactam_cat"/>
</dbReference>
<proteinExistence type="inferred from homology"/>
<dbReference type="NCBIfam" id="NF012099">
    <property type="entry name" value="SubclassA2"/>
    <property type="match status" value="1"/>
</dbReference>
<dbReference type="NCBIfam" id="NF033103">
    <property type="entry name" value="bla_class_A"/>
    <property type="match status" value="1"/>
</dbReference>
<dbReference type="PANTHER" id="PTHR35333:SF3">
    <property type="entry name" value="BETA-LACTAMASE-TYPE TRANSPEPTIDASE FOLD CONTAINING PROTEIN"/>
    <property type="match status" value="1"/>
</dbReference>
<dbReference type="AlphaFoldDB" id="A0A1I2JJ26"/>
<evidence type="ECO:0000313" key="6">
    <source>
        <dbReference type="EMBL" id="SFF52691.1"/>
    </source>
</evidence>
<keyword evidence="7" id="KW-1185">Reference proteome</keyword>
<dbReference type="SUPFAM" id="SSF56601">
    <property type="entry name" value="beta-lactamase/transpeptidase-like"/>
    <property type="match status" value="1"/>
</dbReference>
<organism evidence="6 7">
    <name type="scientific">Sunxiuqinia elliptica</name>
    <dbReference type="NCBI Taxonomy" id="655355"/>
    <lineage>
        <taxon>Bacteria</taxon>
        <taxon>Pseudomonadati</taxon>
        <taxon>Bacteroidota</taxon>
        <taxon>Bacteroidia</taxon>
        <taxon>Marinilabiliales</taxon>
        <taxon>Prolixibacteraceae</taxon>
        <taxon>Sunxiuqinia</taxon>
    </lineage>
</organism>
<gene>
    <name evidence="6" type="ORF">SAMN05216283_108149</name>
</gene>